<evidence type="ECO:0000313" key="4">
    <source>
        <dbReference type="EMBL" id="KYF75335.1"/>
    </source>
</evidence>
<organism evidence="4 5">
    <name type="scientific">Sorangium cellulosum</name>
    <name type="common">Polyangium cellulosum</name>
    <dbReference type="NCBI Taxonomy" id="56"/>
    <lineage>
        <taxon>Bacteria</taxon>
        <taxon>Pseudomonadati</taxon>
        <taxon>Myxococcota</taxon>
        <taxon>Polyangia</taxon>
        <taxon>Polyangiales</taxon>
        <taxon>Polyangiaceae</taxon>
        <taxon>Sorangium</taxon>
    </lineage>
</organism>
<evidence type="ECO:0000256" key="1">
    <source>
        <dbReference type="SAM" id="Coils"/>
    </source>
</evidence>
<feature type="coiled-coil region" evidence="1">
    <location>
        <begin position="202"/>
        <end position="229"/>
    </location>
</feature>
<name>A0A150R552_SORCE</name>
<proteinExistence type="predicted"/>
<dbReference type="InterPro" id="IPR012296">
    <property type="entry name" value="Nuclease_put_TT1808"/>
</dbReference>
<dbReference type="SUPFAM" id="SSF52980">
    <property type="entry name" value="Restriction endonuclease-like"/>
    <property type="match status" value="1"/>
</dbReference>
<keyword evidence="1" id="KW-0175">Coiled coil</keyword>
<dbReference type="Gene3D" id="3.90.1570.10">
    <property type="entry name" value="tt1808, chain A"/>
    <property type="match status" value="1"/>
</dbReference>
<comment type="caution">
    <text evidence="4">The sequence shown here is derived from an EMBL/GenBank/DDBJ whole genome shotgun (WGS) entry which is preliminary data.</text>
</comment>
<reference evidence="4 5" key="1">
    <citation type="submission" date="2014-02" db="EMBL/GenBank/DDBJ databases">
        <title>The small core and large imbalanced accessory genome model reveals a collaborative survival strategy of Sorangium cellulosum strains in nature.</title>
        <authorList>
            <person name="Han K."/>
            <person name="Peng R."/>
            <person name="Blom J."/>
            <person name="Li Y.-Z."/>
        </authorList>
    </citation>
    <scope>NUCLEOTIDE SEQUENCE [LARGE SCALE GENOMIC DNA]</scope>
    <source>
        <strain evidence="4 5">So0149</strain>
    </source>
</reference>
<dbReference type="AlphaFoldDB" id="A0A150R552"/>
<dbReference type="Pfam" id="PF05685">
    <property type="entry name" value="Uma2"/>
    <property type="match status" value="1"/>
</dbReference>
<dbReference type="PANTHER" id="PTHR33352:SF3">
    <property type="entry name" value="SLR1612 PROTEIN"/>
    <property type="match status" value="1"/>
</dbReference>
<evidence type="ECO:0000313" key="5">
    <source>
        <dbReference type="Proteomes" id="UP000075515"/>
    </source>
</evidence>
<evidence type="ECO:0000256" key="2">
    <source>
        <dbReference type="SAM" id="MobiDB-lite"/>
    </source>
</evidence>
<evidence type="ECO:0000259" key="3">
    <source>
        <dbReference type="Pfam" id="PF05685"/>
    </source>
</evidence>
<dbReference type="CDD" id="cd06260">
    <property type="entry name" value="DUF820-like"/>
    <property type="match status" value="1"/>
</dbReference>
<dbReference type="InterPro" id="IPR008538">
    <property type="entry name" value="Uma2"/>
</dbReference>
<dbReference type="Proteomes" id="UP000075515">
    <property type="component" value="Unassembled WGS sequence"/>
</dbReference>
<dbReference type="PANTHER" id="PTHR33352">
    <property type="entry name" value="SLR1095 PROTEIN"/>
    <property type="match status" value="1"/>
</dbReference>
<gene>
    <name evidence="4" type="ORF">BE18_29555</name>
</gene>
<accession>A0A150R552</accession>
<feature type="compositionally biased region" description="Acidic residues" evidence="2">
    <location>
        <begin position="16"/>
        <end position="28"/>
    </location>
</feature>
<sequence length="239" mass="26960">MPFQSENSPVPIPPPGEDELPYDDGEPMESERHRAQMDMLIEVLKLFWHDRDDVYVAGNMAIYFSELQAKKNDFRGPDVFVVLDTNRRERKSWVVWQEDGRTPDVVIELLSESTEAVDRGEKMRVYAKLLHVPEYYLFDPFSSALEAYALDPATRSYAPVPPEANGDVVSACLGLRLGVRRGTYLGREAGWLRWLDAQGRVLPTAEEQARAASDEAKRLAARLAEYEKRFGPLPGSGSG</sequence>
<dbReference type="EMBL" id="JEMC01004154">
    <property type="protein sequence ID" value="KYF75335.1"/>
    <property type="molecule type" value="Genomic_DNA"/>
</dbReference>
<feature type="domain" description="Putative restriction endonuclease" evidence="3">
    <location>
        <begin position="22"/>
        <end position="179"/>
    </location>
</feature>
<protein>
    <recommendedName>
        <fullName evidence="3">Putative restriction endonuclease domain-containing protein</fullName>
    </recommendedName>
</protein>
<dbReference type="InterPro" id="IPR011335">
    <property type="entry name" value="Restrct_endonuc-II-like"/>
</dbReference>
<feature type="region of interest" description="Disordered" evidence="2">
    <location>
        <begin position="1"/>
        <end position="31"/>
    </location>
</feature>